<dbReference type="SUPFAM" id="SSF53098">
    <property type="entry name" value="Ribonuclease H-like"/>
    <property type="match status" value="1"/>
</dbReference>
<evidence type="ECO:0000313" key="2">
    <source>
        <dbReference type="EMBL" id="RNJ26413.1"/>
    </source>
</evidence>
<dbReference type="RefSeq" id="WP_123124083.1">
    <property type="nucleotide sequence ID" value="NZ_RJJC01000001.1"/>
</dbReference>
<accession>A0AAJ4R8G2</accession>
<proteinExistence type="predicted"/>
<dbReference type="GO" id="GO:0000166">
    <property type="term" value="F:nucleotide binding"/>
    <property type="evidence" value="ECO:0007669"/>
    <property type="project" value="InterPro"/>
</dbReference>
<dbReference type="InterPro" id="IPR010995">
    <property type="entry name" value="DNA_repair_Rad51/TF_NusA_a-hlx"/>
</dbReference>
<organism evidence="2 3">
    <name type="scientific">Halosegnis longus</name>
    <dbReference type="NCBI Taxonomy" id="2216012"/>
    <lineage>
        <taxon>Archaea</taxon>
        <taxon>Methanobacteriati</taxon>
        <taxon>Methanobacteriota</taxon>
        <taxon>Stenosarchaea group</taxon>
        <taxon>Halobacteria</taxon>
        <taxon>Halobacteriales</taxon>
        <taxon>Natronomonadaceae</taxon>
        <taxon>Halosegnis</taxon>
    </lineage>
</organism>
<keyword evidence="3" id="KW-1185">Reference proteome</keyword>
<dbReference type="Gene3D" id="1.10.150.20">
    <property type="entry name" value="5' to 3' exonuclease, C-terminal subdomain"/>
    <property type="match status" value="1"/>
</dbReference>
<dbReference type="SUPFAM" id="SSF47794">
    <property type="entry name" value="Rad51 N-terminal domain-like"/>
    <property type="match status" value="1"/>
</dbReference>
<protein>
    <submittedName>
        <fullName evidence="2">DNA-binding protein</fullName>
    </submittedName>
</protein>
<dbReference type="InterPro" id="IPR036397">
    <property type="entry name" value="RNaseH_sf"/>
</dbReference>
<sequence>MSEEPLKLLSLSARAARALDGSALADAVAYADPDGVWLPDSTPEARAYATVRDAVSVPVVHPQLGRDGDSVVRHARVDGELVAVTPDAVPDFDVLTVQSSAVLDDLAAAVETGERRPAGERTLLVVPGLGVETDATSLAATLTAGEELARVQRAAETPMTVLAGDLPAGYHHDWTLEETTVPVYGCGPPPGHGETPTFAALRCVPAGSVAATPMRTSQFGLRALAGIGATTATRLRDRGLESRTDVRETPVRDLVDVSGVSRANAERMHAHAEVLATGDPLRLTNETLPVTRDDRPPVCLDIETDGLSPTIIWQIGVYDPHDDSYQSFVERENPDDPGTIIEAFLDWFLATHADRTVLTWNGYRFDYPELERFIEKYAPHYAEAWDDVWTYDLYKWAVRDENALLPGRTNKLDDVAAALSFEGADTGLSGAQTAAAYQRFMRTGDPSTVAWERHERYCEDDCRALWHVYAAIRDAGRRATTDAATDSGGTQAGLGDF</sequence>
<keyword evidence="2" id="KW-0238">DNA-binding</keyword>
<dbReference type="InterPro" id="IPR038720">
    <property type="entry name" value="YprB_RNase_H-like_dom"/>
</dbReference>
<dbReference type="EMBL" id="RJJC01000001">
    <property type="protein sequence ID" value="RNJ26413.1"/>
    <property type="molecule type" value="Genomic_DNA"/>
</dbReference>
<comment type="caution">
    <text evidence="2">The sequence shown here is derived from an EMBL/GenBank/DDBJ whole genome shotgun (WGS) entry which is preliminary data.</text>
</comment>
<dbReference type="AlphaFoldDB" id="A0AAJ4R8G2"/>
<evidence type="ECO:0000259" key="1">
    <source>
        <dbReference type="Pfam" id="PF13482"/>
    </source>
</evidence>
<dbReference type="Pfam" id="PF14520">
    <property type="entry name" value="HHH_5"/>
    <property type="match status" value="1"/>
</dbReference>
<evidence type="ECO:0000313" key="3">
    <source>
        <dbReference type="Proteomes" id="UP000270581"/>
    </source>
</evidence>
<dbReference type="Pfam" id="PF13482">
    <property type="entry name" value="RNase_H_2"/>
    <property type="match status" value="1"/>
</dbReference>
<reference evidence="2 3" key="1">
    <citation type="submission" date="2018-11" db="EMBL/GenBank/DDBJ databases">
        <title>Genome sequences of Natronomonas sp. CBA1133.</title>
        <authorList>
            <person name="Roh S.W."/>
            <person name="Cha I.-T."/>
        </authorList>
    </citation>
    <scope>NUCLEOTIDE SEQUENCE [LARGE SCALE GENOMIC DNA]</scope>
    <source>
        <strain evidence="2 3">CBA1133</strain>
    </source>
</reference>
<dbReference type="Gene3D" id="3.30.420.10">
    <property type="entry name" value="Ribonuclease H-like superfamily/Ribonuclease H"/>
    <property type="match status" value="1"/>
</dbReference>
<dbReference type="InterPro" id="IPR012337">
    <property type="entry name" value="RNaseH-like_sf"/>
</dbReference>
<dbReference type="Proteomes" id="UP000270581">
    <property type="component" value="Unassembled WGS sequence"/>
</dbReference>
<name>A0AAJ4R8G2_9EURY</name>
<gene>
    <name evidence="2" type="ORF">Nmn1133_06850</name>
</gene>
<feature type="domain" description="YprB ribonuclease H-like" evidence="1">
    <location>
        <begin position="298"/>
        <end position="471"/>
    </location>
</feature>
<dbReference type="GO" id="GO:0003677">
    <property type="term" value="F:DNA binding"/>
    <property type="evidence" value="ECO:0007669"/>
    <property type="project" value="UniProtKB-KW"/>
</dbReference>